<dbReference type="GO" id="GO:0016887">
    <property type="term" value="F:ATP hydrolysis activity"/>
    <property type="evidence" value="ECO:0007669"/>
    <property type="project" value="InterPro"/>
</dbReference>
<proteinExistence type="predicted"/>
<dbReference type="SUPFAM" id="SSF52540">
    <property type="entry name" value="P-loop containing nucleoside triphosphate hydrolases"/>
    <property type="match status" value="1"/>
</dbReference>
<evidence type="ECO:0000259" key="4">
    <source>
        <dbReference type="PROSITE" id="PS50893"/>
    </source>
</evidence>
<dbReference type="InterPro" id="IPR003593">
    <property type="entry name" value="AAA+_ATPase"/>
</dbReference>
<feature type="domain" description="ABC transporter" evidence="4">
    <location>
        <begin position="28"/>
        <end position="226"/>
    </location>
</feature>
<sequence>MERLEVIEEPREAWQLRLVFGEAPRSGAVVARLTSVALQRGDFSLGPIDLAIGAGERIALVGSNGSGKTTLLQILLGRLAPTSGEAYLGPSVVVGELEQGRLQLSDTETLLEAFMHATEMKVPEARTLLAKFGIGASEVNRPTGSLSPGERTRAVLALLMARGTNCLVLDEPTNHLDLAAIEQLEIALESFAGTVLLVTHDRALLSNVRLTRSIELKHGKVVADRIFSAS</sequence>
<name>A0A6J6YR43_9ZZZZ</name>
<reference evidence="5" key="1">
    <citation type="submission" date="2020-05" db="EMBL/GenBank/DDBJ databases">
        <authorList>
            <person name="Chiriac C."/>
            <person name="Salcher M."/>
            <person name="Ghai R."/>
            <person name="Kavagutti S V."/>
        </authorList>
    </citation>
    <scope>NUCLEOTIDE SEQUENCE</scope>
</reference>
<evidence type="ECO:0000313" key="5">
    <source>
        <dbReference type="EMBL" id="CAB4811922.1"/>
    </source>
</evidence>
<dbReference type="EMBL" id="CAFAAI010000321">
    <property type="protein sequence ID" value="CAB4811922.1"/>
    <property type="molecule type" value="Genomic_DNA"/>
</dbReference>
<keyword evidence="2" id="KW-0547">Nucleotide-binding</keyword>
<dbReference type="PROSITE" id="PS00211">
    <property type="entry name" value="ABC_TRANSPORTER_1"/>
    <property type="match status" value="1"/>
</dbReference>
<accession>A0A6J6YR43</accession>
<gene>
    <name evidence="5" type="ORF">UFOPK2992_01639</name>
</gene>
<dbReference type="InterPro" id="IPR027417">
    <property type="entry name" value="P-loop_NTPase"/>
</dbReference>
<organism evidence="5">
    <name type="scientific">freshwater metagenome</name>
    <dbReference type="NCBI Taxonomy" id="449393"/>
    <lineage>
        <taxon>unclassified sequences</taxon>
        <taxon>metagenomes</taxon>
        <taxon>ecological metagenomes</taxon>
    </lineage>
</organism>
<dbReference type="InterPro" id="IPR017871">
    <property type="entry name" value="ABC_transporter-like_CS"/>
</dbReference>
<keyword evidence="1" id="KW-0677">Repeat</keyword>
<dbReference type="Pfam" id="PF00005">
    <property type="entry name" value="ABC_tran"/>
    <property type="match status" value="1"/>
</dbReference>
<dbReference type="InterPro" id="IPR003439">
    <property type="entry name" value="ABC_transporter-like_ATP-bd"/>
</dbReference>
<dbReference type="Gene3D" id="3.40.50.300">
    <property type="entry name" value="P-loop containing nucleotide triphosphate hydrolases"/>
    <property type="match status" value="1"/>
</dbReference>
<dbReference type="AlphaFoldDB" id="A0A6J6YR43"/>
<evidence type="ECO:0000256" key="1">
    <source>
        <dbReference type="ARBA" id="ARBA00022737"/>
    </source>
</evidence>
<dbReference type="SMART" id="SM00382">
    <property type="entry name" value="AAA"/>
    <property type="match status" value="1"/>
</dbReference>
<dbReference type="CDD" id="cd03221">
    <property type="entry name" value="ABCF_EF-3"/>
    <property type="match status" value="1"/>
</dbReference>
<dbReference type="PANTHER" id="PTHR19211:SF123">
    <property type="entry name" value="ABC TRANSPORTER"/>
    <property type="match status" value="1"/>
</dbReference>
<dbReference type="PANTHER" id="PTHR19211">
    <property type="entry name" value="ATP-BINDING TRANSPORT PROTEIN-RELATED"/>
    <property type="match status" value="1"/>
</dbReference>
<evidence type="ECO:0000256" key="3">
    <source>
        <dbReference type="ARBA" id="ARBA00022840"/>
    </source>
</evidence>
<dbReference type="PROSITE" id="PS50893">
    <property type="entry name" value="ABC_TRANSPORTER_2"/>
    <property type="match status" value="1"/>
</dbReference>
<keyword evidence="3" id="KW-0067">ATP-binding</keyword>
<evidence type="ECO:0000256" key="2">
    <source>
        <dbReference type="ARBA" id="ARBA00022741"/>
    </source>
</evidence>
<dbReference type="GO" id="GO:0005524">
    <property type="term" value="F:ATP binding"/>
    <property type="evidence" value="ECO:0007669"/>
    <property type="project" value="UniProtKB-KW"/>
</dbReference>
<dbReference type="InterPro" id="IPR050611">
    <property type="entry name" value="ABCF"/>
</dbReference>
<protein>
    <submittedName>
        <fullName evidence="5">Unannotated protein</fullName>
    </submittedName>
</protein>